<organism evidence="2 3">
    <name type="scientific">Methylobrevis pamukkalensis</name>
    <dbReference type="NCBI Taxonomy" id="1439726"/>
    <lineage>
        <taxon>Bacteria</taxon>
        <taxon>Pseudomonadati</taxon>
        <taxon>Pseudomonadota</taxon>
        <taxon>Alphaproteobacteria</taxon>
        <taxon>Hyphomicrobiales</taxon>
        <taxon>Pleomorphomonadaceae</taxon>
        <taxon>Methylobrevis</taxon>
    </lineage>
</organism>
<keyword evidence="3" id="KW-1185">Reference proteome</keyword>
<dbReference type="RefSeq" id="WP_069305671.1">
    <property type="nucleotide sequence ID" value="NZ_MCRJ01000007.1"/>
</dbReference>
<dbReference type="OrthoDB" id="8458017at2"/>
<protein>
    <submittedName>
        <fullName evidence="2">Uncharacterized protein</fullName>
    </submittedName>
</protein>
<evidence type="ECO:0000256" key="1">
    <source>
        <dbReference type="SAM" id="SignalP"/>
    </source>
</evidence>
<accession>A0A1E3H6Z9</accession>
<dbReference type="AlphaFoldDB" id="A0A1E3H6Z9"/>
<dbReference type="EMBL" id="MCRJ01000007">
    <property type="protein sequence ID" value="ODN72103.1"/>
    <property type="molecule type" value="Genomic_DNA"/>
</dbReference>
<feature type="chain" id="PRO_5009128961" evidence="1">
    <location>
        <begin position="23"/>
        <end position="301"/>
    </location>
</feature>
<reference evidence="2 3" key="1">
    <citation type="submission" date="2016-07" db="EMBL/GenBank/DDBJ databases">
        <title>Draft Genome Sequence of Methylobrevis pamukkalensis PK2.</title>
        <authorList>
            <person name="Vasilenko O.V."/>
            <person name="Doronina N.V."/>
            <person name="Shmareva M.N."/>
            <person name="Tarlachkov S.V."/>
            <person name="Mustakhimov I."/>
            <person name="Trotsenko Y.A."/>
        </authorList>
    </citation>
    <scope>NUCLEOTIDE SEQUENCE [LARGE SCALE GENOMIC DNA]</scope>
    <source>
        <strain evidence="2 3">PK2</strain>
    </source>
</reference>
<comment type="caution">
    <text evidence="2">The sequence shown here is derived from an EMBL/GenBank/DDBJ whole genome shotgun (WGS) entry which is preliminary data.</text>
</comment>
<name>A0A1E3H6Z9_9HYPH</name>
<keyword evidence="1" id="KW-0732">Signal</keyword>
<dbReference type="Proteomes" id="UP000094622">
    <property type="component" value="Unassembled WGS sequence"/>
</dbReference>
<gene>
    <name evidence="2" type="ORF">A6302_00507</name>
</gene>
<evidence type="ECO:0000313" key="2">
    <source>
        <dbReference type="EMBL" id="ODN72103.1"/>
    </source>
</evidence>
<evidence type="ECO:0000313" key="3">
    <source>
        <dbReference type="Proteomes" id="UP000094622"/>
    </source>
</evidence>
<sequence length="301" mass="32372">MLDQLRPLALVASLCLAGPALAQAPEMGDEFFNIAGDPDVTLQPDYGTVRDWTVVSGFAGNRFAFCAAQMSGPDGTWRFGYDSGGQWQIAILHEFSGETAYGSLSFDGRTSGIAGWGDGLWVILWPMLGEYEAIAKSDLMEVQLGDIRRSMPLRGTAAAALKVQECVENRGVVKSAAAPRPLSAAPASAAPRMPDPKRRGETFVGDCQTLYESYRCMATTLTPTGRFGEAMEVADPLGTAPTFIVQTDKADLSQVWVSFDRRSFAYVGLWGTDGTCRTPLPDQTPEVVAALGHDGWSLCIK</sequence>
<proteinExistence type="predicted"/>
<feature type="signal peptide" evidence="1">
    <location>
        <begin position="1"/>
        <end position="22"/>
    </location>
</feature>